<dbReference type="Gene3D" id="3.40.47.10">
    <property type="match status" value="1"/>
</dbReference>
<accession>A0A8J3AI99</accession>
<dbReference type="InterPro" id="IPR050215">
    <property type="entry name" value="Thiolase-like_sf_Thiolase"/>
</dbReference>
<gene>
    <name evidence="8" type="primary">fadA</name>
    <name evidence="8" type="ORF">GCM10011354_34640</name>
</gene>
<evidence type="ECO:0000256" key="5">
    <source>
        <dbReference type="SAM" id="MobiDB-lite"/>
    </source>
</evidence>
<keyword evidence="2 4" id="KW-0808">Transferase</keyword>
<comment type="similarity">
    <text evidence="1 4">Belongs to the thiolase-like superfamily. Thiolase family.</text>
</comment>
<feature type="domain" description="Thiolase C-terminal" evidence="7">
    <location>
        <begin position="268"/>
        <end position="339"/>
    </location>
</feature>
<evidence type="ECO:0000256" key="2">
    <source>
        <dbReference type="ARBA" id="ARBA00022679"/>
    </source>
</evidence>
<keyword evidence="9" id="KW-1185">Reference proteome</keyword>
<dbReference type="InterPro" id="IPR002155">
    <property type="entry name" value="Thiolase"/>
</dbReference>
<dbReference type="CDD" id="cd00751">
    <property type="entry name" value="thiolase"/>
    <property type="match status" value="1"/>
</dbReference>
<evidence type="ECO:0000256" key="1">
    <source>
        <dbReference type="ARBA" id="ARBA00010982"/>
    </source>
</evidence>
<reference evidence="8" key="2">
    <citation type="submission" date="2020-09" db="EMBL/GenBank/DDBJ databases">
        <authorList>
            <person name="Sun Q."/>
            <person name="Zhou Y."/>
        </authorList>
    </citation>
    <scope>NUCLEOTIDE SEQUENCE</scope>
    <source>
        <strain evidence="8">CGMCC 1.14988</strain>
    </source>
</reference>
<dbReference type="AlphaFoldDB" id="A0A8J3AI99"/>
<evidence type="ECO:0000259" key="6">
    <source>
        <dbReference type="Pfam" id="PF00108"/>
    </source>
</evidence>
<keyword evidence="3 4" id="KW-0012">Acyltransferase</keyword>
<dbReference type="PIRSF" id="PIRSF000429">
    <property type="entry name" value="Ac-CoA_Ac_transf"/>
    <property type="match status" value="1"/>
</dbReference>
<protein>
    <submittedName>
        <fullName evidence="8">Acetyl-CoA acyltransferase</fullName>
    </submittedName>
</protein>
<dbReference type="InterPro" id="IPR020617">
    <property type="entry name" value="Thiolase_C"/>
</dbReference>
<dbReference type="Pfam" id="PF02803">
    <property type="entry name" value="Thiolase_C"/>
    <property type="match status" value="1"/>
</dbReference>
<dbReference type="InterPro" id="IPR020616">
    <property type="entry name" value="Thiolase_N"/>
</dbReference>
<proteinExistence type="inferred from homology"/>
<evidence type="ECO:0000259" key="7">
    <source>
        <dbReference type="Pfam" id="PF02803"/>
    </source>
</evidence>
<dbReference type="GO" id="GO:0010124">
    <property type="term" value="P:phenylacetate catabolic process"/>
    <property type="evidence" value="ECO:0007669"/>
    <property type="project" value="TreeGrafter"/>
</dbReference>
<name>A0A8J3AI99_9ACTN</name>
<dbReference type="InterPro" id="IPR016039">
    <property type="entry name" value="Thiolase-like"/>
</dbReference>
<dbReference type="GO" id="GO:0006635">
    <property type="term" value="P:fatty acid beta-oxidation"/>
    <property type="evidence" value="ECO:0007669"/>
    <property type="project" value="TreeGrafter"/>
</dbReference>
<evidence type="ECO:0000313" key="9">
    <source>
        <dbReference type="Proteomes" id="UP000650511"/>
    </source>
</evidence>
<feature type="region of interest" description="Disordered" evidence="5">
    <location>
        <begin position="336"/>
        <end position="374"/>
    </location>
</feature>
<feature type="domain" description="Thiolase N-terminal" evidence="6">
    <location>
        <begin position="10"/>
        <end position="258"/>
    </location>
</feature>
<evidence type="ECO:0000256" key="4">
    <source>
        <dbReference type="RuleBase" id="RU003557"/>
    </source>
</evidence>
<dbReference type="GO" id="GO:0005737">
    <property type="term" value="C:cytoplasm"/>
    <property type="evidence" value="ECO:0007669"/>
    <property type="project" value="UniProtKB-ARBA"/>
</dbReference>
<dbReference type="GO" id="GO:0003988">
    <property type="term" value="F:acetyl-CoA C-acyltransferase activity"/>
    <property type="evidence" value="ECO:0007669"/>
    <property type="project" value="TreeGrafter"/>
</dbReference>
<reference evidence="8" key="1">
    <citation type="journal article" date="2014" name="Int. J. Syst. Evol. Microbiol.">
        <title>Complete genome sequence of Corynebacterium casei LMG S-19264T (=DSM 44701T), isolated from a smear-ripened cheese.</title>
        <authorList>
            <consortium name="US DOE Joint Genome Institute (JGI-PGF)"/>
            <person name="Walter F."/>
            <person name="Albersmeier A."/>
            <person name="Kalinowski J."/>
            <person name="Ruckert C."/>
        </authorList>
    </citation>
    <scope>NUCLEOTIDE SEQUENCE</scope>
    <source>
        <strain evidence="8">CGMCC 1.14988</strain>
    </source>
</reference>
<evidence type="ECO:0000256" key="3">
    <source>
        <dbReference type="ARBA" id="ARBA00023315"/>
    </source>
</evidence>
<dbReference type="Pfam" id="PF00108">
    <property type="entry name" value="Thiolase_N"/>
    <property type="match status" value="1"/>
</dbReference>
<dbReference type="SUPFAM" id="SSF53901">
    <property type="entry name" value="Thiolase-like"/>
    <property type="match status" value="2"/>
</dbReference>
<evidence type="ECO:0000313" key="8">
    <source>
        <dbReference type="EMBL" id="GGI09551.1"/>
    </source>
</evidence>
<sequence length="374" mass="39654">MPELSDAYYVDGVRLPIGRAKDTGYYAGTRADDLSVRAIRALLDRNPSVPADRIDDVVWAATAQVGDQGLTLGRSLAILAGLGKQVPGYALDRMCAGALTAIVNGANAIRVGAQDLVLAGGVEHMGHHPMGAEVDPNPRFLSDRLVDGSALVMGNTAENLHDEFPAVTRERCDEYALGSQERVGKAQADGAFDTHVVPATVWSAEDGWRVVRVDEHPRPGTTMQDLTKLRSPFRPGGYVTAGNAAGLNDGAGGVLLASGTAVDEYGLTPTMRIRDYVFVGVEPETMGSGPIPATEKLLARRGLSIDDLDVIDMNEAFAVQCVAFLDHFGLPLDAPHVNPTAGRSPWATRWRSPARGSRWRSPPTSSAPPTPGSG</sequence>
<feature type="compositionally biased region" description="Pro residues" evidence="5">
    <location>
        <begin position="365"/>
        <end position="374"/>
    </location>
</feature>
<organism evidence="8 9">
    <name type="scientific">Egicoccus halophilus</name>
    <dbReference type="NCBI Taxonomy" id="1670830"/>
    <lineage>
        <taxon>Bacteria</taxon>
        <taxon>Bacillati</taxon>
        <taxon>Actinomycetota</taxon>
        <taxon>Nitriliruptoria</taxon>
        <taxon>Egicoccales</taxon>
        <taxon>Egicoccaceae</taxon>
        <taxon>Egicoccus</taxon>
    </lineage>
</organism>
<dbReference type="Proteomes" id="UP000650511">
    <property type="component" value="Unassembled WGS sequence"/>
</dbReference>
<dbReference type="EMBL" id="BMHA01000016">
    <property type="protein sequence ID" value="GGI09551.1"/>
    <property type="molecule type" value="Genomic_DNA"/>
</dbReference>
<comment type="caution">
    <text evidence="8">The sequence shown here is derived from an EMBL/GenBank/DDBJ whole genome shotgun (WGS) entry which is preliminary data.</text>
</comment>
<dbReference type="NCBIfam" id="TIGR01930">
    <property type="entry name" value="AcCoA-C-Actrans"/>
    <property type="match status" value="1"/>
</dbReference>
<dbReference type="PANTHER" id="PTHR43853:SF2">
    <property type="entry name" value="3-OXOADIPYL-COA_3-OXO-5,6-DEHYDROSUBERYL-COA THIOLASE"/>
    <property type="match status" value="1"/>
</dbReference>
<dbReference type="PANTHER" id="PTHR43853">
    <property type="entry name" value="3-KETOACYL-COA THIOLASE, PEROXISOMAL"/>
    <property type="match status" value="1"/>
</dbReference>